<gene>
    <name evidence="1" type="ORF">AOPFMNJM_1668</name>
</gene>
<comment type="caution">
    <text evidence="1">The sequence shown here is derived from an EMBL/GenBank/DDBJ whole genome shotgun (WGS) entry which is preliminary data.</text>
</comment>
<dbReference type="RefSeq" id="WP_238275022.1">
    <property type="nucleotide sequence ID" value="NZ_BPQR01000027.1"/>
</dbReference>
<organism evidence="1 2">
    <name type="scientific">Methylobacterium jeotgali</name>
    <dbReference type="NCBI Taxonomy" id="381630"/>
    <lineage>
        <taxon>Bacteria</taxon>
        <taxon>Pseudomonadati</taxon>
        <taxon>Pseudomonadota</taxon>
        <taxon>Alphaproteobacteria</taxon>
        <taxon>Hyphomicrobiales</taxon>
        <taxon>Methylobacteriaceae</taxon>
        <taxon>Methylobacterium</taxon>
    </lineage>
</organism>
<sequence>MVARPGALQATFNSGEVAPELYSRSDVKQFYASAATMENVEPVPQGGFRLLDRSRDLGPQRTALAPIVGTFNWNSNNLPGGSVVALLTFPSADLSAVRLAYTASIDAEARLLVEYQDATSGNWGPLAPAYAVRTAFRQRLAARPPGQMVRATAVRLVTTAGAAMTVNVTDLAAFGETGALVEAQLLPFTFSTSTPYMLVLAGQGVADVYRDGQWVASAWHSFTADRITDVTAVQRLETALLFHQDSPTVRLLHGNGGDHDWHTDQAPFADIPAVDLGGSYTKIAEQWQIALRWPTVNGAGPQGFVFTVTVDGQDTTAIGIPDVGASRWNTVAPDLQGKLRSLSTVGPGCTVTVGDGEANGKAPGLQLLNVFFDGGNTGSRFTVSAKFINTADAGANALRITVGDPGGEPLFSATRGYPTSGIFYQDRLVSAGFRSKPGAVLASPAADYYSGVIDVDTASGGILLNLDTDGAEQVRRLARSKHLVIFTTDAEYYVSDRVIRRDQPVNVVESSRNGSCPTVPICTTETGLLYVSRARSLIYSATYDDVASAYVSEPLSLLARHLIQGVRGAALQRANDRSDAARYFAVRDDGLMIVGLIIRSQDVTAFVRWRTDGKVRAAGVDGLNRVYLIVERIVAGVARRRVEWLEPGLFLDGTVSQTFGAPQTVVSNLGAHEGAVVWAIGDGFAMGPFTVTGGSITLPIPVTTAHVGRWTPPLVKTLPLPREVGTRTVLLRPCRVFALGLRVIDTTSIAVGANGEAASDVALYRGGMPTDLPQVPVTDWLDVDGLEGWSVEGQATITQVRPGALQVAAVNVMART</sequence>
<accession>A0ABQ4STD6</accession>
<reference evidence="1" key="1">
    <citation type="journal article" date="2021" name="Front. Microbiol.">
        <title>Comprehensive Comparative Genomics and Phenotyping of Methylobacterium Species.</title>
        <authorList>
            <person name="Alessa O."/>
            <person name="Ogura Y."/>
            <person name="Fujitani Y."/>
            <person name="Takami H."/>
            <person name="Hayashi T."/>
            <person name="Sahin N."/>
            <person name="Tani A."/>
        </authorList>
    </citation>
    <scope>NUCLEOTIDE SEQUENCE</scope>
    <source>
        <strain evidence="1">LMG 23639</strain>
    </source>
</reference>
<evidence type="ECO:0000313" key="1">
    <source>
        <dbReference type="EMBL" id="GJE06352.1"/>
    </source>
</evidence>
<reference evidence="1" key="2">
    <citation type="submission" date="2021-08" db="EMBL/GenBank/DDBJ databases">
        <authorList>
            <person name="Tani A."/>
            <person name="Ola A."/>
            <person name="Ogura Y."/>
            <person name="Katsura K."/>
            <person name="Hayashi T."/>
        </authorList>
    </citation>
    <scope>NUCLEOTIDE SEQUENCE</scope>
    <source>
        <strain evidence="1">LMG 23639</strain>
    </source>
</reference>
<evidence type="ECO:0008006" key="3">
    <source>
        <dbReference type="Google" id="ProtNLM"/>
    </source>
</evidence>
<dbReference type="EMBL" id="BPQR01000027">
    <property type="protein sequence ID" value="GJE06352.1"/>
    <property type="molecule type" value="Genomic_DNA"/>
</dbReference>
<evidence type="ECO:0000313" key="2">
    <source>
        <dbReference type="Proteomes" id="UP001055102"/>
    </source>
</evidence>
<keyword evidence="2" id="KW-1185">Reference proteome</keyword>
<proteinExistence type="predicted"/>
<dbReference type="Proteomes" id="UP001055102">
    <property type="component" value="Unassembled WGS sequence"/>
</dbReference>
<protein>
    <recommendedName>
        <fullName evidence="3">Tip attachment protein J domain-containing protein</fullName>
    </recommendedName>
</protein>
<name>A0ABQ4STD6_9HYPH</name>